<feature type="transmembrane region" description="Helical" evidence="1">
    <location>
        <begin position="168"/>
        <end position="191"/>
    </location>
</feature>
<dbReference type="HOGENOM" id="CLU_064402_0_0_1"/>
<name>D8RQP5_SELML</name>
<evidence type="ECO:0000256" key="1">
    <source>
        <dbReference type="SAM" id="Phobius"/>
    </source>
</evidence>
<feature type="transmembrane region" description="Helical" evidence="1">
    <location>
        <begin position="62"/>
        <end position="79"/>
    </location>
</feature>
<evidence type="ECO:0000313" key="2">
    <source>
        <dbReference type="EMBL" id="EFJ25682.1"/>
    </source>
</evidence>
<keyword evidence="1" id="KW-1133">Transmembrane helix</keyword>
<dbReference type="KEGG" id="smo:SELMODRAFT_413569"/>
<feature type="transmembrane region" description="Helical" evidence="1">
    <location>
        <begin position="86"/>
        <end position="104"/>
    </location>
</feature>
<feature type="transmembrane region" description="Helical" evidence="1">
    <location>
        <begin position="33"/>
        <end position="56"/>
    </location>
</feature>
<keyword evidence="1" id="KW-0812">Transmembrane</keyword>
<keyword evidence="3" id="KW-1185">Reference proteome</keyword>
<protein>
    <submittedName>
        <fullName evidence="2">Uncharacterized protein</fullName>
    </submittedName>
</protein>
<dbReference type="Proteomes" id="UP000001514">
    <property type="component" value="Unassembled WGS sequence"/>
</dbReference>
<organism evidence="3">
    <name type="scientific">Selaginella moellendorffii</name>
    <name type="common">Spikemoss</name>
    <dbReference type="NCBI Taxonomy" id="88036"/>
    <lineage>
        <taxon>Eukaryota</taxon>
        <taxon>Viridiplantae</taxon>
        <taxon>Streptophyta</taxon>
        <taxon>Embryophyta</taxon>
        <taxon>Tracheophyta</taxon>
        <taxon>Lycopodiopsida</taxon>
        <taxon>Selaginellales</taxon>
        <taxon>Selaginellaceae</taxon>
        <taxon>Selaginella</taxon>
    </lineage>
</organism>
<reference evidence="2 3" key="1">
    <citation type="journal article" date="2011" name="Science">
        <title>The Selaginella genome identifies genetic changes associated with the evolution of vascular plants.</title>
        <authorList>
            <person name="Banks J.A."/>
            <person name="Nishiyama T."/>
            <person name="Hasebe M."/>
            <person name="Bowman J.L."/>
            <person name="Gribskov M."/>
            <person name="dePamphilis C."/>
            <person name="Albert V.A."/>
            <person name="Aono N."/>
            <person name="Aoyama T."/>
            <person name="Ambrose B.A."/>
            <person name="Ashton N.W."/>
            <person name="Axtell M.J."/>
            <person name="Barker E."/>
            <person name="Barker M.S."/>
            <person name="Bennetzen J.L."/>
            <person name="Bonawitz N.D."/>
            <person name="Chapple C."/>
            <person name="Cheng C."/>
            <person name="Correa L.G."/>
            <person name="Dacre M."/>
            <person name="DeBarry J."/>
            <person name="Dreyer I."/>
            <person name="Elias M."/>
            <person name="Engstrom E.M."/>
            <person name="Estelle M."/>
            <person name="Feng L."/>
            <person name="Finet C."/>
            <person name="Floyd S.K."/>
            <person name="Frommer W.B."/>
            <person name="Fujita T."/>
            <person name="Gramzow L."/>
            <person name="Gutensohn M."/>
            <person name="Harholt J."/>
            <person name="Hattori M."/>
            <person name="Heyl A."/>
            <person name="Hirai T."/>
            <person name="Hiwatashi Y."/>
            <person name="Ishikawa M."/>
            <person name="Iwata M."/>
            <person name="Karol K.G."/>
            <person name="Koehler B."/>
            <person name="Kolukisaoglu U."/>
            <person name="Kubo M."/>
            <person name="Kurata T."/>
            <person name="Lalonde S."/>
            <person name="Li K."/>
            <person name="Li Y."/>
            <person name="Litt A."/>
            <person name="Lyons E."/>
            <person name="Manning G."/>
            <person name="Maruyama T."/>
            <person name="Michael T.P."/>
            <person name="Mikami K."/>
            <person name="Miyazaki S."/>
            <person name="Morinaga S."/>
            <person name="Murata T."/>
            <person name="Mueller-Roeber B."/>
            <person name="Nelson D.R."/>
            <person name="Obara M."/>
            <person name="Oguri Y."/>
            <person name="Olmstead R.G."/>
            <person name="Onodera N."/>
            <person name="Petersen B.L."/>
            <person name="Pils B."/>
            <person name="Prigge M."/>
            <person name="Rensing S.A."/>
            <person name="Riano-Pachon D.M."/>
            <person name="Roberts A.W."/>
            <person name="Sato Y."/>
            <person name="Scheller H.V."/>
            <person name="Schulz B."/>
            <person name="Schulz C."/>
            <person name="Shakirov E.V."/>
            <person name="Shibagaki N."/>
            <person name="Shinohara N."/>
            <person name="Shippen D.E."/>
            <person name="Soerensen I."/>
            <person name="Sotooka R."/>
            <person name="Sugimoto N."/>
            <person name="Sugita M."/>
            <person name="Sumikawa N."/>
            <person name="Tanurdzic M."/>
            <person name="Theissen G."/>
            <person name="Ulvskov P."/>
            <person name="Wakazuki S."/>
            <person name="Weng J.K."/>
            <person name="Willats W.W."/>
            <person name="Wipf D."/>
            <person name="Wolf P.G."/>
            <person name="Yang L."/>
            <person name="Zimmer A.D."/>
            <person name="Zhu Q."/>
            <person name="Mitros T."/>
            <person name="Hellsten U."/>
            <person name="Loque D."/>
            <person name="Otillar R."/>
            <person name="Salamov A."/>
            <person name="Schmutz J."/>
            <person name="Shapiro H."/>
            <person name="Lindquist E."/>
            <person name="Lucas S."/>
            <person name="Rokhsar D."/>
            <person name="Grigoriev I.V."/>
        </authorList>
    </citation>
    <scope>NUCLEOTIDE SEQUENCE [LARGE SCALE GENOMIC DNA]</scope>
</reference>
<evidence type="ECO:0000313" key="3">
    <source>
        <dbReference type="Proteomes" id="UP000001514"/>
    </source>
</evidence>
<keyword evidence="1" id="KW-0472">Membrane</keyword>
<accession>D8RQP5</accession>
<dbReference type="Gramene" id="EFJ25682">
    <property type="protein sequence ID" value="EFJ25682"/>
    <property type="gene ID" value="SELMODRAFT_413569"/>
</dbReference>
<feature type="transmembrane region" description="Helical" evidence="1">
    <location>
        <begin position="110"/>
        <end position="128"/>
    </location>
</feature>
<dbReference type="EMBL" id="GL377586">
    <property type="protein sequence ID" value="EFJ25682.1"/>
    <property type="molecule type" value="Genomic_DNA"/>
</dbReference>
<sequence length="253" mass="27745">MEQGLLSPNGEYDLADIYKGWNLGCHWIMWRQFLMNLVCHGFTAYGFYMATIHWPAQLSPQLAPVGCFPAMLLSVSMLVRFGRKKALTYGFLVGGISGVLSAMITNQWVVLLPVVILFCGLCTPAAILSPEAWNDGRSLVIFMVVLIMRQMANLACIVAAIVAPPVGWQVQAVALVGSTAAIVYAMLFHFYMLQSPLEILGGCEGLRGMDIDQRLAVRQEMAIEALRGFAEAAGKTLPENLKSLRKTECCPLL</sequence>
<proteinExistence type="predicted"/>
<gene>
    <name evidence="2" type="ORF">SELMODRAFT_413569</name>
</gene>
<dbReference type="InParanoid" id="D8RQP5"/>
<feature type="transmembrane region" description="Helical" evidence="1">
    <location>
        <begin position="140"/>
        <end position="162"/>
    </location>
</feature>
<dbReference type="AlphaFoldDB" id="D8RQP5"/>